<evidence type="ECO:0000313" key="2">
    <source>
        <dbReference type="EnsemblProtists" id="PYU1_T010844"/>
    </source>
</evidence>
<organism evidence="2 3">
    <name type="scientific">Globisporangium ultimum (strain ATCC 200006 / CBS 805.95 / DAOM BR144)</name>
    <name type="common">Pythium ultimum</name>
    <dbReference type="NCBI Taxonomy" id="431595"/>
    <lineage>
        <taxon>Eukaryota</taxon>
        <taxon>Sar</taxon>
        <taxon>Stramenopiles</taxon>
        <taxon>Oomycota</taxon>
        <taxon>Peronosporomycetes</taxon>
        <taxon>Pythiales</taxon>
        <taxon>Pythiaceae</taxon>
        <taxon>Globisporangium</taxon>
    </lineage>
</organism>
<proteinExistence type="predicted"/>
<name>K3X0U5_GLOUD</name>
<dbReference type="AlphaFoldDB" id="K3X0U5"/>
<reference evidence="3" key="1">
    <citation type="journal article" date="2010" name="Genome Biol.">
        <title>Genome sequence of the necrotrophic plant pathogen Pythium ultimum reveals original pathogenicity mechanisms and effector repertoire.</title>
        <authorList>
            <person name="Levesque C.A."/>
            <person name="Brouwer H."/>
            <person name="Cano L."/>
            <person name="Hamilton J.P."/>
            <person name="Holt C."/>
            <person name="Huitema E."/>
            <person name="Raffaele S."/>
            <person name="Robideau G.P."/>
            <person name="Thines M."/>
            <person name="Win J."/>
            <person name="Zerillo M.M."/>
            <person name="Beakes G.W."/>
            <person name="Boore J.L."/>
            <person name="Busam D."/>
            <person name="Dumas B."/>
            <person name="Ferriera S."/>
            <person name="Fuerstenberg S.I."/>
            <person name="Gachon C.M."/>
            <person name="Gaulin E."/>
            <person name="Govers F."/>
            <person name="Grenville-Briggs L."/>
            <person name="Horner N."/>
            <person name="Hostetler J."/>
            <person name="Jiang R.H."/>
            <person name="Johnson J."/>
            <person name="Krajaejun T."/>
            <person name="Lin H."/>
            <person name="Meijer H.J."/>
            <person name="Moore B."/>
            <person name="Morris P."/>
            <person name="Phuntmart V."/>
            <person name="Puiu D."/>
            <person name="Shetty J."/>
            <person name="Stajich J.E."/>
            <person name="Tripathy S."/>
            <person name="Wawra S."/>
            <person name="van West P."/>
            <person name="Whitty B.R."/>
            <person name="Coutinho P.M."/>
            <person name="Henrissat B."/>
            <person name="Martin F."/>
            <person name="Thomas P.D."/>
            <person name="Tyler B.M."/>
            <person name="De Vries R.P."/>
            <person name="Kamoun S."/>
            <person name="Yandell M."/>
            <person name="Tisserat N."/>
            <person name="Buell C.R."/>
        </authorList>
    </citation>
    <scope>NUCLEOTIDE SEQUENCE</scope>
    <source>
        <strain evidence="3">DAOM:BR144</strain>
    </source>
</reference>
<dbReference type="InterPro" id="IPR017920">
    <property type="entry name" value="COMM"/>
</dbReference>
<evidence type="ECO:0000259" key="1">
    <source>
        <dbReference type="Pfam" id="PF07258"/>
    </source>
</evidence>
<dbReference type="HOGENOM" id="CLU_198599_0_0_1"/>
<reference evidence="2" key="3">
    <citation type="submission" date="2015-02" db="UniProtKB">
        <authorList>
            <consortium name="EnsemblProtists"/>
        </authorList>
    </citation>
    <scope>IDENTIFICATION</scope>
    <source>
        <strain evidence="2">DAOM BR144</strain>
    </source>
</reference>
<dbReference type="Pfam" id="PF07258">
    <property type="entry name" value="COMM_domain"/>
    <property type="match status" value="1"/>
</dbReference>
<dbReference type="EnsemblProtists" id="PYU1_T010844">
    <property type="protein sequence ID" value="PYU1_T010844"/>
    <property type="gene ID" value="PYU1_G010821"/>
</dbReference>
<dbReference type="OMA" id="CEDHYPS"/>
<dbReference type="eggNOG" id="ENOG502T1VP">
    <property type="taxonomic scope" value="Eukaryota"/>
</dbReference>
<dbReference type="Proteomes" id="UP000019132">
    <property type="component" value="Unassembled WGS sequence"/>
</dbReference>
<dbReference type="VEuPathDB" id="FungiDB:PYU1_G010821"/>
<sequence length="68" mass="7674">MEELAEFNYSVRVNVANSALCGGQREVSVALKLHLNQTDKGEERQVMLELNETQLADLLHKFARVSKT</sequence>
<reference evidence="3" key="2">
    <citation type="submission" date="2010-04" db="EMBL/GenBank/DDBJ databases">
        <authorList>
            <person name="Buell R."/>
            <person name="Hamilton J."/>
            <person name="Hostetler J."/>
        </authorList>
    </citation>
    <scope>NUCLEOTIDE SEQUENCE [LARGE SCALE GENOMIC DNA]</scope>
    <source>
        <strain evidence="3">DAOM:BR144</strain>
    </source>
</reference>
<dbReference type="InParanoid" id="K3X0U5"/>
<keyword evidence="3" id="KW-1185">Reference proteome</keyword>
<protein>
    <recommendedName>
        <fullName evidence="1">COMM domain-containing protein</fullName>
    </recommendedName>
</protein>
<dbReference type="EMBL" id="GL376592">
    <property type="status" value="NOT_ANNOTATED_CDS"/>
    <property type="molecule type" value="Genomic_DNA"/>
</dbReference>
<feature type="domain" description="COMM" evidence="1">
    <location>
        <begin position="4"/>
        <end position="64"/>
    </location>
</feature>
<evidence type="ECO:0000313" key="3">
    <source>
        <dbReference type="Proteomes" id="UP000019132"/>
    </source>
</evidence>
<accession>K3X0U5</accession>